<reference evidence="2 3" key="1">
    <citation type="submission" date="2014-04" db="EMBL/GenBank/DDBJ databases">
        <authorList>
            <consortium name="DOE Joint Genome Institute"/>
            <person name="Kuo A."/>
            <person name="Gay G."/>
            <person name="Dore J."/>
            <person name="Kohler A."/>
            <person name="Nagy L.G."/>
            <person name="Floudas D."/>
            <person name="Copeland A."/>
            <person name="Barry K.W."/>
            <person name="Cichocki N."/>
            <person name="Veneault-Fourrey C."/>
            <person name="LaButti K."/>
            <person name="Lindquist E.A."/>
            <person name="Lipzen A."/>
            <person name="Lundell T."/>
            <person name="Morin E."/>
            <person name="Murat C."/>
            <person name="Sun H."/>
            <person name="Tunlid A."/>
            <person name="Henrissat B."/>
            <person name="Grigoriev I.V."/>
            <person name="Hibbett D.S."/>
            <person name="Martin F."/>
            <person name="Nordberg H.P."/>
            <person name="Cantor M.N."/>
            <person name="Hua S.X."/>
        </authorList>
    </citation>
    <scope>NUCLEOTIDE SEQUENCE [LARGE SCALE GENOMIC DNA]</scope>
    <source>
        <strain evidence="3">h7</strain>
    </source>
</reference>
<feature type="compositionally biased region" description="Basic and acidic residues" evidence="1">
    <location>
        <begin position="137"/>
        <end position="146"/>
    </location>
</feature>
<evidence type="ECO:0000313" key="2">
    <source>
        <dbReference type="EMBL" id="KIM44509.1"/>
    </source>
</evidence>
<dbReference type="AlphaFoldDB" id="A0A0C3CK58"/>
<reference evidence="3" key="2">
    <citation type="submission" date="2015-01" db="EMBL/GenBank/DDBJ databases">
        <title>Evolutionary Origins and Diversification of the Mycorrhizal Mutualists.</title>
        <authorList>
            <consortium name="DOE Joint Genome Institute"/>
            <consortium name="Mycorrhizal Genomics Consortium"/>
            <person name="Kohler A."/>
            <person name="Kuo A."/>
            <person name="Nagy L.G."/>
            <person name="Floudas D."/>
            <person name="Copeland A."/>
            <person name="Barry K.W."/>
            <person name="Cichocki N."/>
            <person name="Veneault-Fourrey C."/>
            <person name="LaButti K."/>
            <person name="Lindquist E.A."/>
            <person name="Lipzen A."/>
            <person name="Lundell T."/>
            <person name="Morin E."/>
            <person name="Murat C."/>
            <person name="Riley R."/>
            <person name="Ohm R."/>
            <person name="Sun H."/>
            <person name="Tunlid A."/>
            <person name="Henrissat B."/>
            <person name="Grigoriev I.V."/>
            <person name="Hibbett D.S."/>
            <person name="Martin F."/>
        </authorList>
    </citation>
    <scope>NUCLEOTIDE SEQUENCE [LARGE SCALE GENOMIC DNA]</scope>
    <source>
        <strain evidence="3">h7</strain>
    </source>
</reference>
<proteinExistence type="predicted"/>
<evidence type="ECO:0000313" key="3">
    <source>
        <dbReference type="Proteomes" id="UP000053424"/>
    </source>
</evidence>
<accession>A0A0C3CK58</accession>
<dbReference type="Proteomes" id="UP000053424">
    <property type="component" value="Unassembled WGS sequence"/>
</dbReference>
<dbReference type="EMBL" id="KN831773">
    <property type="protein sequence ID" value="KIM44509.1"/>
    <property type="molecule type" value="Genomic_DNA"/>
</dbReference>
<evidence type="ECO:0000256" key="1">
    <source>
        <dbReference type="SAM" id="MobiDB-lite"/>
    </source>
</evidence>
<name>A0A0C3CK58_HEBCY</name>
<organism evidence="2 3">
    <name type="scientific">Hebeloma cylindrosporum</name>
    <dbReference type="NCBI Taxonomy" id="76867"/>
    <lineage>
        <taxon>Eukaryota</taxon>
        <taxon>Fungi</taxon>
        <taxon>Dikarya</taxon>
        <taxon>Basidiomycota</taxon>
        <taxon>Agaricomycotina</taxon>
        <taxon>Agaricomycetes</taxon>
        <taxon>Agaricomycetidae</taxon>
        <taxon>Agaricales</taxon>
        <taxon>Agaricineae</taxon>
        <taxon>Hymenogastraceae</taxon>
        <taxon>Hebeloma</taxon>
    </lineage>
</organism>
<dbReference type="HOGENOM" id="CLU_953338_0_0_1"/>
<feature type="region of interest" description="Disordered" evidence="1">
    <location>
        <begin position="106"/>
        <end position="146"/>
    </location>
</feature>
<protein>
    <submittedName>
        <fullName evidence="2">Uncharacterized protein</fullName>
    </submittedName>
</protein>
<gene>
    <name evidence="2" type="ORF">M413DRAFT_431605</name>
</gene>
<sequence length="292" mass="32389">MTSIPDHDAYLGFRGVRLAMQLFPSLVLRNNERYEAPLHGSDFLAAQTGSHLFLLVSSPRPQCIRWQGSKRMRSKPNSIVGIWFQYNAGFKKRRLSSVSDGTSLRTSLKSNEKYKRDDSELDIDGSGASALQGLSNEQERRPGSDRMQIKIPSFMIALTPSIGFIKAASMKSKGPAATNWQVRVFQHLNLNNTQYLLSEGSRKRYLSEGGYKGCSIQSIVPDSQDGTDNWKDGPLCDVICDAMVITVEKARWSGEAVILWGTHFEVIISSGCRSSPTAVPTSQQDSMRCEGD</sequence>
<keyword evidence="3" id="KW-1185">Reference proteome</keyword>